<protein>
    <submittedName>
        <fullName evidence="2">Uncharacterized protein</fullName>
    </submittedName>
</protein>
<keyword evidence="1" id="KW-0812">Transmembrane</keyword>
<gene>
    <name evidence="2" type="ORF">GOARA_064_01370</name>
</gene>
<reference evidence="2 3" key="1">
    <citation type="submission" date="2011-11" db="EMBL/GenBank/DDBJ databases">
        <title>Whole genome shotgun sequence of Gordonia araii NBRC 100433.</title>
        <authorList>
            <person name="Yoshida Y."/>
            <person name="Hosoyama A."/>
            <person name="Tsuchikane K."/>
            <person name="Katsumata H."/>
            <person name="Yamazaki S."/>
            <person name="Fujita N."/>
        </authorList>
    </citation>
    <scope>NUCLEOTIDE SEQUENCE [LARGE SCALE GENOMIC DNA]</scope>
    <source>
        <strain evidence="2 3">NBRC 100433</strain>
    </source>
</reference>
<dbReference type="OrthoDB" id="3789719at2"/>
<sequence>MSTGGSVVDALPGMLLVMGIFGVPPFAVIAAVAYGLRGMERNPAAADVTAARGLGTWMALAASVVLGVALWFAWLSWGGYYTDASGAVNGPYRPWQVIACALSVGAICAALGWFTRWRISGPLVVALGMIVGFATTWGVDAARHDGSGLWGVGYLLLAVGGSIALCTVATVVIGVRAWRAGQRSV</sequence>
<keyword evidence="1" id="KW-0472">Membrane</keyword>
<dbReference type="Proteomes" id="UP000035088">
    <property type="component" value="Unassembled WGS sequence"/>
</dbReference>
<comment type="caution">
    <text evidence="2">The sequence shown here is derived from an EMBL/GenBank/DDBJ whole genome shotgun (WGS) entry which is preliminary data.</text>
</comment>
<keyword evidence="1" id="KW-1133">Transmembrane helix</keyword>
<feature type="transmembrane region" description="Helical" evidence="1">
    <location>
        <begin position="57"/>
        <end position="75"/>
    </location>
</feature>
<organism evidence="2 3">
    <name type="scientific">Gordonia araii NBRC 100433</name>
    <dbReference type="NCBI Taxonomy" id="1073574"/>
    <lineage>
        <taxon>Bacteria</taxon>
        <taxon>Bacillati</taxon>
        <taxon>Actinomycetota</taxon>
        <taxon>Actinomycetes</taxon>
        <taxon>Mycobacteriales</taxon>
        <taxon>Gordoniaceae</taxon>
        <taxon>Gordonia</taxon>
    </lineage>
</organism>
<dbReference type="STRING" id="1073574.GOARA_064_01370"/>
<name>G7H5L0_9ACTN</name>
<keyword evidence="3" id="KW-1185">Reference proteome</keyword>
<evidence type="ECO:0000313" key="2">
    <source>
        <dbReference type="EMBL" id="GAB11135.1"/>
    </source>
</evidence>
<proteinExistence type="predicted"/>
<dbReference type="AlphaFoldDB" id="G7H5L0"/>
<accession>G7H5L0</accession>
<feature type="transmembrane region" description="Helical" evidence="1">
    <location>
        <begin position="12"/>
        <end position="36"/>
    </location>
</feature>
<dbReference type="EMBL" id="BAEE01000064">
    <property type="protein sequence ID" value="GAB11135.1"/>
    <property type="molecule type" value="Genomic_DNA"/>
</dbReference>
<feature type="transmembrane region" description="Helical" evidence="1">
    <location>
        <begin position="95"/>
        <end position="114"/>
    </location>
</feature>
<dbReference type="RefSeq" id="WP_007323210.1">
    <property type="nucleotide sequence ID" value="NZ_BAEE01000064.1"/>
</dbReference>
<feature type="transmembrane region" description="Helical" evidence="1">
    <location>
        <begin position="121"/>
        <end position="139"/>
    </location>
</feature>
<evidence type="ECO:0000256" key="1">
    <source>
        <dbReference type="SAM" id="Phobius"/>
    </source>
</evidence>
<evidence type="ECO:0000313" key="3">
    <source>
        <dbReference type="Proteomes" id="UP000035088"/>
    </source>
</evidence>
<feature type="transmembrane region" description="Helical" evidence="1">
    <location>
        <begin position="151"/>
        <end position="175"/>
    </location>
</feature>